<feature type="domain" description="Thoeris protein ThsB TIR-like" evidence="2">
    <location>
        <begin position="12"/>
        <end position="102"/>
    </location>
</feature>
<keyword evidence="1" id="KW-0472">Membrane</keyword>
<evidence type="ECO:0000259" key="2">
    <source>
        <dbReference type="Pfam" id="PF08937"/>
    </source>
</evidence>
<dbReference type="EMBL" id="CAJNJA010018915">
    <property type="protein sequence ID" value="CAE7434405.1"/>
    <property type="molecule type" value="Genomic_DNA"/>
</dbReference>
<evidence type="ECO:0000313" key="3">
    <source>
        <dbReference type="EMBL" id="CAE7434405.1"/>
    </source>
</evidence>
<feature type="transmembrane region" description="Helical" evidence="1">
    <location>
        <begin position="189"/>
        <end position="208"/>
    </location>
</feature>
<protein>
    <recommendedName>
        <fullName evidence="2">Thoeris protein ThsB TIR-like domain-containing protein</fullName>
    </recommendedName>
</protein>
<proteinExistence type="predicted"/>
<organism evidence="3 4">
    <name type="scientific">Symbiodinium necroappetens</name>
    <dbReference type="NCBI Taxonomy" id="1628268"/>
    <lineage>
        <taxon>Eukaryota</taxon>
        <taxon>Sar</taxon>
        <taxon>Alveolata</taxon>
        <taxon>Dinophyceae</taxon>
        <taxon>Suessiales</taxon>
        <taxon>Symbiodiniaceae</taxon>
        <taxon>Symbiodinium</taxon>
    </lineage>
</organism>
<keyword evidence="4" id="KW-1185">Reference proteome</keyword>
<sequence length="379" mass="43890">RRSMAVVRRKCFISYHHADQDEVSQFVRDFDHELDTFIARGLGQEMSEDIVNSTNTDYVMQRIRQLYLSDSTVTLVMLGRCTWARRYVDWEIQASLRQGQTVTPNGLLAIKLPSYPSSGGQYPQRLNENLLGHDNCFARWIAYPSRIGSPTTSGADMAATAPAPQLTGDELVTFVLGEDLGAFVSIDAVVVWVGLGLVGLVLAVRLFGFWRGGWRRFEIDETQFGLGDQRITLRPNVTDRQIAYKIWVELSTRKIGLPIDLNDDVISEVYDSWYNFFSVTRELIKDVPVSRFRRKDTEKIIRLSIEVLNTGIRPHLTKWQARFRRWYERALEHEDRVDAAPQDVQKEFPDYEALKEDLEQVNQRLIRYREKMYELVTNL</sequence>
<dbReference type="InterPro" id="IPR015032">
    <property type="entry name" value="ThsB__TIR-like_domain"/>
</dbReference>
<gene>
    <name evidence="3" type="ORF">SNEC2469_LOCUS11925</name>
</gene>
<evidence type="ECO:0000313" key="4">
    <source>
        <dbReference type="Proteomes" id="UP000601435"/>
    </source>
</evidence>
<accession>A0A812REI3</accession>
<comment type="caution">
    <text evidence="3">The sequence shown here is derived from an EMBL/GenBank/DDBJ whole genome shotgun (WGS) entry which is preliminary data.</text>
</comment>
<dbReference type="Proteomes" id="UP000601435">
    <property type="component" value="Unassembled WGS sequence"/>
</dbReference>
<evidence type="ECO:0000256" key="1">
    <source>
        <dbReference type="SAM" id="Phobius"/>
    </source>
</evidence>
<dbReference type="AlphaFoldDB" id="A0A812REI3"/>
<keyword evidence="1" id="KW-1133">Transmembrane helix</keyword>
<name>A0A812REI3_9DINO</name>
<keyword evidence="1" id="KW-0812">Transmembrane</keyword>
<feature type="non-terminal residue" evidence="3">
    <location>
        <position position="379"/>
    </location>
</feature>
<reference evidence="3" key="1">
    <citation type="submission" date="2021-02" db="EMBL/GenBank/DDBJ databases">
        <authorList>
            <person name="Dougan E. K."/>
            <person name="Rhodes N."/>
            <person name="Thang M."/>
            <person name="Chan C."/>
        </authorList>
    </citation>
    <scope>NUCLEOTIDE SEQUENCE</scope>
</reference>
<dbReference type="Pfam" id="PF08937">
    <property type="entry name" value="ThsB_TIR"/>
    <property type="match status" value="1"/>
</dbReference>